<reference evidence="2" key="1">
    <citation type="journal article" date="2020" name="Stud. Mycol.">
        <title>101 Dothideomycetes genomes: a test case for predicting lifestyles and emergence of pathogens.</title>
        <authorList>
            <person name="Haridas S."/>
            <person name="Albert R."/>
            <person name="Binder M."/>
            <person name="Bloem J."/>
            <person name="Labutti K."/>
            <person name="Salamov A."/>
            <person name="Andreopoulos B."/>
            <person name="Baker S."/>
            <person name="Barry K."/>
            <person name="Bills G."/>
            <person name="Bluhm B."/>
            <person name="Cannon C."/>
            <person name="Castanera R."/>
            <person name="Culley D."/>
            <person name="Daum C."/>
            <person name="Ezra D."/>
            <person name="Gonzalez J."/>
            <person name="Henrissat B."/>
            <person name="Kuo A."/>
            <person name="Liang C."/>
            <person name="Lipzen A."/>
            <person name="Lutzoni F."/>
            <person name="Magnuson J."/>
            <person name="Mondo S."/>
            <person name="Nolan M."/>
            <person name="Ohm R."/>
            <person name="Pangilinan J."/>
            <person name="Park H.-J."/>
            <person name="Ramirez L."/>
            <person name="Alfaro M."/>
            <person name="Sun H."/>
            <person name="Tritt A."/>
            <person name="Yoshinaga Y."/>
            <person name="Zwiers L.-H."/>
            <person name="Turgeon B."/>
            <person name="Goodwin S."/>
            <person name="Spatafora J."/>
            <person name="Crous P."/>
            <person name="Grigoriev I."/>
        </authorList>
    </citation>
    <scope>NUCLEOTIDE SEQUENCE</scope>
    <source>
        <strain evidence="2">CBS 627.86</strain>
    </source>
</reference>
<organism evidence="2 3">
    <name type="scientific">Lophiotrema nucula</name>
    <dbReference type="NCBI Taxonomy" id="690887"/>
    <lineage>
        <taxon>Eukaryota</taxon>
        <taxon>Fungi</taxon>
        <taxon>Dikarya</taxon>
        <taxon>Ascomycota</taxon>
        <taxon>Pezizomycotina</taxon>
        <taxon>Dothideomycetes</taxon>
        <taxon>Pleosporomycetidae</taxon>
        <taxon>Pleosporales</taxon>
        <taxon>Lophiotremataceae</taxon>
        <taxon>Lophiotrema</taxon>
    </lineage>
</organism>
<feature type="signal peptide" evidence="1">
    <location>
        <begin position="1"/>
        <end position="21"/>
    </location>
</feature>
<accession>A0A6A5YW75</accession>
<evidence type="ECO:0000313" key="3">
    <source>
        <dbReference type="Proteomes" id="UP000799770"/>
    </source>
</evidence>
<name>A0A6A5YW75_9PLEO</name>
<protein>
    <submittedName>
        <fullName evidence="2">Uncharacterized protein</fullName>
    </submittedName>
</protein>
<evidence type="ECO:0000313" key="2">
    <source>
        <dbReference type="EMBL" id="KAF2111382.1"/>
    </source>
</evidence>
<keyword evidence="1" id="KW-0732">Signal</keyword>
<dbReference type="Proteomes" id="UP000799770">
    <property type="component" value="Unassembled WGS sequence"/>
</dbReference>
<dbReference type="SUPFAM" id="SSF55486">
    <property type="entry name" value="Metalloproteases ('zincins'), catalytic domain"/>
    <property type="match status" value="1"/>
</dbReference>
<dbReference type="InterPro" id="IPR024079">
    <property type="entry name" value="MetalloPept_cat_dom_sf"/>
</dbReference>
<dbReference type="GO" id="GO:0008237">
    <property type="term" value="F:metallopeptidase activity"/>
    <property type="evidence" value="ECO:0007669"/>
    <property type="project" value="InterPro"/>
</dbReference>
<keyword evidence="3" id="KW-1185">Reference proteome</keyword>
<proteinExistence type="predicted"/>
<dbReference type="Gene3D" id="3.40.390.10">
    <property type="entry name" value="Collagenase (Catalytic Domain)"/>
    <property type="match status" value="1"/>
</dbReference>
<feature type="chain" id="PRO_5025331928" evidence="1">
    <location>
        <begin position="22"/>
        <end position="388"/>
    </location>
</feature>
<evidence type="ECO:0000256" key="1">
    <source>
        <dbReference type="SAM" id="SignalP"/>
    </source>
</evidence>
<dbReference type="AlphaFoldDB" id="A0A6A5YW75"/>
<dbReference type="EMBL" id="ML977334">
    <property type="protein sequence ID" value="KAF2111382.1"/>
    <property type="molecule type" value="Genomic_DNA"/>
</dbReference>
<gene>
    <name evidence="2" type="ORF">BDV96DRAFT_690300</name>
</gene>
<sequence>MLPSFFLSLTTLLMNAGIGSKDKKRLFDNAWTRAHKNVDAVLDRMNSDSDYDMHDVFGRIFQIDKKDKKEWKDTVDSVLVPFEEIDWWKGEDGTYEERLEDADIRIFCDNGRVYDESKPAEHKDKTYARFHKDTDGTYKDYLKLVNAPIYPEKKTVFVLSEAHSMMTAYFVTCQGRHDVGTTRGEKFYWKDPSGKYKRYNSKRHVITLCNALFVHVGGILEVPEDPETQLQGKNIGDLDGLICHTLLHEMIHATTLNRISDLPDGPRAYGWDCVLEQTIYDSMLNADNYAILALWAMVQQWGYTMSRPYPRAGSTRAEKECFIAKAEKRILKGKLMYYGHGQNGVTSRALHGLDSPLNEKVQTEVSKRVRRFLEHDRRYGLKGPVYSP</sequence>